<proteinExistence type="predicted"/>
<organism evidence="2 3">
    <name type="scientific">Shinella zoogloeoides</name>
    <name type="common">Crabtreella saccharophila</name>
    <dbReference type="NCBI Taxonomy" id="352475"/>
    <lineage>
        <taxon>Bacteria</taxon>
        <taxon>Pseudomonadati</taxon>
        <taxon>Pseudomonadota</taxon>
        <taxon>Alphaproteobacteria</taxon>
        <taxon>Hyphomicrobiales</taxon>
        <taxon>Rhizobiaceae</taxon>
        <taxon>Shinella</taxon>
    </lineage>
</organism>
<dbReference type="RefSeq" id="WP_160785289.1">
    <property type="nucleotide sequence ID" value="NZ_CP086610.1"/>
</dbReference>
<dbReference type="SUPFAM" id="SSF46894">
    <property type="entry name" value="C-terminal effector domain of the bipartite response regulators"/>
    <property type="match status" value="1"/>
</dbReference>
<dbReference type="GO" id="GO:0006355">
    <property type="term" value="P:regulation of DNA-templated transcription"/>
    <property type="evidence" value="ECO:0007669"/>
    <property type="project" value="InterPro"/>
</dbReference>
<gene>
    <name evidence="2" type="ORF">GR156_06265</name>
</gene>
<dbReference type="EMBL" id="WUML01000003">
    <property type="protein sequence ID" value="MXN99898.1"/>
    <property type="molecule type" value="Genomic_DNA"/>
</dbReference>
<evidence type="ECO:0000313" key="2">
    <source>
        <dbReference type="EMBL" id="MXN99898.1"/>
    </source>
</evidence>
<dbReference type="SMART" id="SM00421">
    <property type="entry name" value="HTH_LUXR"/>
    <property type="match status" value="1"/>
</dbReference>
<dbReference type="Pfam" id="PF00196">
    <property type="entry name" value="GerE"/>
    <property type="match status" value="1"/>
</dbReference>
<reference evidence="2 3" key="1">
    <citation type="submission" date="2019-12" db="EMBL/GenBank/DDBJ databases">
        <title>Shinella granuli gen. nov., sp. nov., and proposal of the reclassification of Zoogloea ramigera ATCC 19623 as Shinella zoogloeoides sp. nov.</title>
        <authorList>
            <person name="Gao J."/>
        </authorList>
    </citation>
    <scope>NUCLEOTIDE SEQUENCE [LARGE SCALE GENOMIC DNA]</scope>
    <source>
        <strain evidence="2 3">DSM 287</strain>
    </source>
</reference>
<dbReference type="Gene3D" id="1.10.10.10">
    <property type="entry name" value="Winged helix-like DNA-binding domain superfamily/Winged helix DNA-binding domain"/>
    <property type="match status" value="1"/>
</dbReference>
<evidence type="ECO:0000259" key="1">
    <source>
        <dbReference type="SMART" id="SM00421"/>
    </source>
</evidence>
<sequence length="74" mass="8033">MMPPENTPSSPPELTEIEKRCLSLAANGRTPTDIVREFDLTTACVNDILRSAVEKLGARNIVGAITRAARLNLL</sequence>
<dbReference type="InterPro" id="IPR036388">
    <property type="entry name" value="WH-like_DNA-bd_sf"/>
</dbReference>
<protein>
    <submittedName>
        <fullName evidence="2">Transcriptional regulator</fullName>
    </submittedName>
</protein>
<dbReference type="InterPro" id="IPR000792">
    <property type="entry name" value="Tscrpt_reg_LuxR_C"/>
</dbReference>
<evidence type="ECO:0000313" key="3">
    <source>
        <dbReference type="Proteomes" id="UP000440304"/>
    </source>
</evidence>
<dbReference type="Proteomes" id="UP000440304">
    <property type="component" value="Unassembled WGS sequence"/>
</dbReference>
<name>A0A6N8TAA9_SHIZO</name>
<accession>A0A6N8TAA9</accession>
<dbReference type="OrthoDB" id="8281397at2"/>
<feature type="domain" description="HTH luxR-type" evidence="1">
    <location>
        <begin position="11"/>
        <end position="68"/>
    </location>
</feature>
<dbReference type="InterPro" id="IPR016032">
    <property type="entry name" value="Sig_transdc_resp-reg_C-effctor"/>
</dbReference>
<dbReference type="AlphaFoldDB" id="A0A6N8TAA9"/>
<comment type="caution">
    <text evidence="2">The sequence shown here is derived from an EMBL/GenBank/DDBJ whole genome shotgun (WGS) entry which is preliminary data.</text>
</comment>
<dbReference type="GO" id="GO:0003677">
    <property type="term" value="F:DNA binding"/>
    <property type="evidence" value="ECO:0007669"/>
    <property type="project" value="InterPro"/>
</dbReference>